<dbReference type="FunFam" id="1.10.287.280:FF:000001">
    <property type="entry name" value="DNA-directed RNA polymerase"/>
    <property type="match status" value="1"/>
</dbReference>
<dbReference type="FunFam" id="1.10.150.20:FF:000041">
    <property type="entry name" value="DNA-directed RNA polymerase"/>
    <property type="match status" value="1"/>
</dbReference>
<dbReference type="PROSITE" id="PS00489">
    <property type="entry name" value="RNA_POL_PHAGE_2"/>
    <property type="match status" value="1"/>
</dbReference>
<evidence type="ECO:0000256" key="13">
    <source>
        <dbReference type="SAM" id="MobiDB-lite"/>
    </source>
</evidence>
<evidence type="ECO:0000256" key="6">
    <source>
        <dbReference type="ARBA" id="ARBA00022679"/>
    </source>
</evidence>
<feature type="compositionally biased region" description="Acidic residues" evidence="13">
    <location>
        <begin position="1368"/>
        <end position="1380"/>
    </location>
</feature>
<comment type="similarity">
    <text evidence="3">Belongs to the phage and mitochondrial RNA polymerase family.</text>
</comment>
<dbReference type="Pfam" id="PF00940">
    <property type="entry name" value="RNA_pol"/>
    <property type="match status" value="1"/>
</dbReference>
<dbReference type="EMBL" id="JAGHQM010000346">
    <property type="protein sequence ID" value="KAH0562464.1"/>
    <property type="molecule type" value="Genomic_DNA"/>
</dbReference>
<protein>
    <recommendedName>
        <fullName evidence="12">DNA-directed RNA polymerase, mitochondrial</fullName>
        <ecNumber evidence="4">2.7.7.6</ecNumber>
    </recommendedName>
</protein>
<evidence type="ECO:0000313" key="16">
    <source>
        <dbReference type="Proteomes" id="UP000750711"/>
    </source>
</evidence>
<dbReference type="InterPro" id="IPR029262">
    <property type="entry name" value="RPOL_N"/>
</dbReference>
<keyword evidence="10" id="KW-0804">Transcription</keyword>
<comment type="caution">
    <text evidence="15">The sequence shown here is derived from an EMBL/GenBank/DDBJ whole genome shotgun (WGS) entry which is preliminary data.</text>
</comment>
<proteinExistence type="inferred from homology"/>
<dbReference type="Pfam" id="PF14700">
    <property type="entry name" value="RPOL_N"/>
    <property type="match status" value="1"/>
</dbReference>
<gene>
    <name evidence="15" type="ORF">GP486_002846</name>
</gene>
<evidence type="ECO:0000259" key="14">
    <source>
        <dbReference type="SMART" id="SM01311"/>
    </source>
</evidence>
<evidence type="ECO:0000256" key="11">
    <source>
        <dbReference type="ARBA" id="ARBA00048552"/>
    </source>
</evidence>
<dbReference type="Gene3D" id="1.10.287.280">
    <property type="match status" value="1"/>
</dbReference>
<dbReference type="SUPFAM" id="SSF56672">
    <property type="entry name" value="DNA/RNA polymerases"/>
    <property type="match status" value="1"/>
</dbReference>
<dbReference type="Gene3D" id="1.10.150.20">
    <property type="entry name" value="5' to 3' exonuclease, C-terminal subdomain"/>
    <property type="match status" value="1"/>
</dbReference>
<evidence type="ECO:0000256" key="12">
    <source>
        <dbReference type="ARBA" id="ARBA00073509"/>
    </source>
</evidence>
<feature type="domain" description="DNA-directed RNA polymerase N-terminal" evidence="14">
    <location>
        <begin position="388"/>
        <end position="718"/>
    </location>
</feature>
<feature type="compositionally biased region" description="Pro residues" evidence="13">
    <location>
        <begin position="1397"/>
        <end position="1407"/>
    </location>
</feature>
<evidence type="ECO:0000256" key="3">
    <source>
        <dbReference type="ARBA" id="ARBA00009493"/>
    </source>
</evidence>
<evidence type="ECO:0000256" key="8">
    <source>
        <dbReference type="ARBA" id="ARBA00022946"/>
    </source>
</evidence>
<evidence type="ECO:0000256" key="5">
    <source>
        <dbReference type="ARBA" id="ARBA00022478"/>
    </source>
</evidence>
<dbReference type="Proteomes" id="UP000750711">
    <property type="component" value="Unassembled WGS sequence"/>
</dbReference>
<evidence type="ECO:0000256" key="9">
    <source>
        <dbReference type="ARBA" id="ARBA00023128"/>
    </source>
</evidence>
<dbReference type="GO" id="GO:0006390">
    <property type="term" value="P:mitochondrial transcription"/>
    <property type="evidence" value="ECO:0007669"/>
    <property type="project" value="TreeGrafter"/>
</dbReference>
<reference evidence="15" key="1">
    <citation type="submission" date="2021-03" db="EMBL/GenBank/DDBJ databases">
        <title>Comparative genomics and phylogenomic investigation of the class Geoglossomycetes provide insights into ecological specialization and systematics.</title>
        <authorList>
            <person name="Melie T."/>
            <person name="Pirro S."/>
            <person name="Miller A.N."/>
            <person name="Quandt A."/>
        </authorList>
    </citation>
    <scope>NUCLEOTIDE SEQUENCE</scope>
    <source>
        <strain evidence="15">CAQ_001_2017</strain>
    </source>
</reference>
<comment type="subcellular location">
    <subcellularLocation>
        <location evidence="2">Mitochondrion</location>
    </subcellularLocation>
</comment>
<evidence type="ECO:0000256" key="10">
    <source>
        <dbReference type="ARBA" id="ARBA00023163"/>
    </source>
</evidence>
<evidence type="ECO:0000256" key="2">
    <source>
        <dbReference type="ARBA" id="ARBA00004173"/>
    </source>
</evidence>
<evidence type="ECO:0000256" key="1">
    <source>
        <dbReference type="ARBA" id="ARBA00004026"/>
    </source>
</evidence>
<dbReference type="InterPro" id="IPR002092">
    <property type="entry name" value="DNA-dir_Rpol_phage-type"/>
</dbReference>
<keyword evidence="5" id="KW-0240">DNA-directed RNA polymerase</keyword>
<keyword evidence="6" id="KW-0808">Transferase</keyword>
<dbReference type="SMART" id="SM01311">
    <property type="entry name" value="RPOL_N"/>
    <property type="match status" value="1"/>
</dbReference>
<keyword evidence="16" id="KW-1185">Reference proteome</keyword>
<dbReference type="FunFam" id="1.10.287.260:FF:000001">
    <property type="entry name" value="DNA-directed RNA polymerase"/>
    <property type="match status" value="1"/>
</dbReference>
<dbReference type="InterPro" id="IPR037159">
    <property type="entry name" value="RNA_POL_N_sf"/>
</dbReference>
<evidence type="ECO:0000313" key="15">
    <source>
        <dbReference type="EMBL" id="KAH0562464.1"/>
    </source>
</evidence>
<keyword evidence="8" id="KW-0809">Transit peptide</keyword>
<dbReference type="PANTHER" id="PTHR10102">
    <property type="entry name" value="DNA-DIRECTED RNA POLYMERASE, MITOCHONDRIAL"/>
    <property type="match status" value="1"/>
</dbReference>
<comment type="function">
    <text evidence="1">DNA-dependent RNA polymerase catalyzes the transcription of DNA into RNA using the four ribonucleoside triphosphates as substrates.</text>
</comment>
<evidence type="ECO:0000256" key="7">
    <source>
        <dbReference type="ARBA" id="ARBA00022695"/>
    </source>
</evidence>
<organism evidence="15 16">
    <name type="scientific">Trichoglossum hirsutum</name>
    <dbReference type="NCBI Taxonomy" id="265104"/>
    <lineage>
        <taxon>Eukaryota</taxon>
        <taxon>Fungi</taxon>
        <taxon>Dikarya</taxon>
        <taxon>Ascomycota</taxon>
        <taxon>Pezizomycotina</taxon>
        <taxon>Geoglossomycetes</taxon>
        <taxon>Geoglossales</taxon>
        <taxon>Geoglossaceae</taxon>
        <taxon>Trichoglossum</taxon>
    </lineage>
</organism>
<dbReference type="GO" id="GO:0003899">
    <property type="term" value="F:DNA-directed RNA polymerase activity"/>
    <property type="evidence" value="ECO:0007669"/>
    <property type="project" value="UniProtKB-EC"/>
</dbReference>
<dbReference type="InterPro" id="IPR024075">
    <property type="entry name" value="DNA-dir_RNA_pol_helix_hairp_sf"/>
</dbReference>
<comment type="catalytic activity">
    <reaction evidence="11">
        <text>RNA(n) + a ribonucleoside 5'-triphosphate = RNA(n+1) + diphosphate</text>
        <dbReference type="Rhea" id="RHEA:21248"/>
        <dbReference type="Rhea" id="RHEA-COMP:14527"/>
        <dbReference type="Rhea" id="RHEA-COMP:17342"/>
        <dbReference type="ChEBI" id="CHEBI:33019"/>
        <dbReference type="ChEBI" id="CHEBI:61557"/>
        <dbReference type="ChEBI" id="CHEBI:140395"/>
        <dbReference type="EC" id="2.7.7.6"/>
    </reaction>
</comment>
<dbReference type="GO" id="GO:0001018">
    <property type="term" value="F:mitochondrial promoter sequence-specific DNA binding"/>
    <property type="evidence" value="ECO:0007669"/>
    <property type="project" value="TreeGrafter"/>
</dbReference>
<keyword evidence="9" id="KW-0496">Mitochondrion</keyword>
<name>A0A9P8LDL3_9PEZI</name>
<evidence type="ECO:0000256" key="4">
    <source>
        <dbReference type="ARBA" id="ARBA00012418"/>
    </source>
</evidence>
<accession>A0A9P8LDL3</accession>
<sequence>MALAKPSCGVRYKPPVDRDKILTLAVMLVRAAKRKVRRNSLWHFNIPPEQVYLQWLCPAQMRYRSQVRATSIDSRSRRSQLSRETQASGRRNLATTAAAEYSPLSGEYVPFEGLPPAYATGNDQANWLSPGDLSSLRPFDPSSAIIINKSLAVTRRFQARNGSGGDLDEIQLTLDACLRVDRLERAAILVRRLASIYTPDSKELLDSHNKYIRASVGYAIKSLHDETYKTVQKWFEVEMRSKGVRPDATTYALLVKGALLFSRGPKMARTVRRYMELATEAGDEVKLEVLSLPILSDSDIYKVTEMCPTEFPKDDQCVPEIPGPRQSSHCGGPAEFDQPVPEVTPAQQKGLGLTALKKSLSIFTDSQIPYPHDMEGTEEDRNRAHEFARQERLEEDAVNSAIERWREENENLQKMGLNSSLKTKALGALMWSWYSAMVPLVKKELERVEEAEARCSKSQADQERCLYGPFIRIAQPEKLAAVTILGFMSTLSSQGTEGGVKMFNVMKHVGQLAEDESMAEVIKDESNNDIWANIRISERRERLDSLMRKKHTLFRSLARLVSNKQKTLSDGDMRRFQPWNTAIKIRVGGLLASLLIGAAKVPVVREHPETGERMSQSQPAFFHTYQYQQGKKVGILMANSFLEEKMRKEPVKDALAKHLPMVVAPRKWTSFDDGGFLKSSSKIMRVKGGNNEQREYALVATERGDLDQVFAGLDVLAKTPWRINRPVFDIMLEVWNSGEAVADIPPSDPKFDYPSEPVSGDPAERRRWIRAMKDIENKRSGLHSQRCFQNFQLEIARAFLNERFYFPHNIDFRGRAYPIPPYLNHMGADNCRGLLMFAEGKELGAAGLNWLKVHVANVFGYDKASFKERAEFSTEHLADIYDSAINPLIGKRWWLKAEDPWQCLAACIELKNALDSPQPTRFKSHLAIHQDGTCNGLQHYAALGGDMWGARQVNLEPGERPADIYTAIADLVKKEISADACEGNEIAQHLDGKITRKVVKQTVMTNVYGVTFAGAREQVRKQLEEIVLATPKLSYTTLSSYVARKIFKSLSSMFNGAHDIQYWLGECSKRISQALTPEQMERIKIERDGGTEPTPNLKQELGNRKRKSKTDHTQFNSTVIWTTPLKIPVVQPYRSAKPRVVTTSLQRINITEPRTSDPVSKRKQSQAFPPNFIHSLDATHMLLSALKCDEAGLTFAAVHDSFWTHACDVDTMNHILRDAFVQIHSEDIMARLAAEFRARYRGCMYLAQVSPQCAVGKEITSFRRQRAKATASKCTARGKPNIDELLMERERLQLLESDDPKKQEEGKKMITPGSLFSETALGSVASRATVTTSKMPRTGMSQSSGVQAIEFETENLGNSPELMGMCLDVEDEEDEADDDEKSSNRGPKPLFVWIPLTFPPVPKRAQG</sequence>
<feature type="region of interest" description="Disordered" evidence="13">
    <location>
        <begin position="1353"/>
        <end position="1407"/>
    </location>
</feature>
<dbReference type="GO" id="GO:0034245">
    <property type="term" value="C:mitochondrial DNA-directed RNA polymerase complex"/>
    <property type="evidence" value="ECO:0007669"/>
    <property type="project" value="TreeGrafter"/>
</dbReference>
<dbReference type="PANTHER" id="PTHR10102:SF0">
    <property type="entry name" value="DNA-DIRECTED RNA POLYMERASE, MITOCHONDRIAL"/>
    <property type="match status" value="1"/>
</dbReference>
<feature type="region of interest" description="Disordered" evidence="13">
    <location>
        <begin position="1086"/>
        <end position="1112"/>
    </location>
</feature>
<dbReference type="InterPro" id="IPR046950">
    <property type="entry name" value="DNA-dir_Rpol_C_phage-type"/>
</dbReference>
<dbReference type="EC" id="2.7.7.6" evidence="4"/>
<dbReference type="Gene3D" id="1.10.287.260">
    <property type="match status" value="1"/>
</dbReference>
<dbReference type="Gene3D" id="1.10.1320.10">
    <property type="entry name" value="DNA-directed RNA polymerase, N-terminal domain"/>
    <property type="match status" value="1"/>
</dbReference>
<keyword evidence="7" id="KW-0548">Nucleotidyltransferase</keyword>
<dbReference type="InterPro" id="IPR043502">
    <property type="entry name" value="DNA/RNA_pol_sf"/>
</dbReference>